<accession>A0ABU0GF46</accession>
<organism evidence="1 2">
    <name type="scientific">Cellulomonas iranensis</name>
    <dbReference type="NCBI Taxonomy" id="76862"/>
    <lineage>
        <taxon>Bacteria</taxon>
        <taxon>Bacillati</taxon>
        <taxon>Actinomycetota</taxon>
        <taxon>Actinomycetes</taxon>
        <taxon>Micrococcales</taxon>
        <taxon>Cellulomonadaceae</taxon>
        <taxon>Cellulomonas</taxon>
    </lineage>
</organism>
<dbReference type="RefSeq" id="WP_070320436.1">
    <property type="nucleotide sequence ID" value="NZ_JAUSVM010000001.1"/>
</dbReference>
<dbReference type="Proteomes" id="UP001240250">
    <property type="component" value="Unassembled WGS sequence"/>
</dbReference>
<name>A0ABU0GF46_9CELL</name>
<protein>
    <recommendedName>
        <fullName evidence="3">DUF4303 domain-containing protein</fullName>
    </recommendedName>
</protein>
<keyword evidence="2" id="KW-1185">Reference proteome</keyword>
<evidence type="ECO:0000313" key="2">
    <source>
        <dbReference type="Proteomes" id="UP001240250"/>
    </source>
</evidence>
<dbReference type="EMBL" id="JAUSVM010000001">
    <property type="protein sequence ID" value="MDQ0423979.1"/>
    <property type="molecule type" value="Genomic_DNA"/>
</dbReference>
<sequence>MHDLSRLDAAILTTLRVGIAHLRGADESLALVACGMVEDLTGFFVAGAGTTWLAALPGPSEDRAAYAWSASEWPLTAEDPDDVAPGRVTSALWELSGARAALDGTGAELDDDAYAQLGHDYEDRVVTALRRLRDEGELRDAAGRELWVWLHSADDADPELDDRTFALLQDADVARDFADRYGAGGERLLARLAARSSAPRDAAP</sequence>
<evidence type="ECO:0000313" key="1">
    <source>
        <dbReference type="EMBL" id="MDQ0423979.1"/>
    </source>
</evidence>
<proteinExistence type="predicted"/>
<evidence type="ECO:0008006" key="3">
    <source>
        <dbReference type="Google" id="ProtNLM"/>
    </source>
</evidence>
<gene>
    <name evidence="1" type="ORF">JO380_000360</name>
</gene>
<comment type="caution">
    <text evidence="1">The sequence shown here is derived from an EMBL/GenBank/DDBJ whole genome shotgun (WGS) entry which is preliminary data.</text>
</comment>
<reference evidence="1 2" key="1">
    <citation type="submission" date="2023-07" db="EMBL/GenBank/DDBJ databases">
        <title>Sequencing the genomes of 1000 actinobacteria strains.</title>
        <authorList>
            <person name="Klenk H.-P."/>
        </authorList>
    </citation>
    <scope>NUCLEOTIDE SEQUENCE [LARGE SCALE GENOMIC DNA]</scope>
    <source>
        <strain evidence="1 2">DSM 14785</strain>
    </source>
</reference>